<keyword evidence="2" id="KW-1133">Transmembrane helix</keyword>
<dbReference type="GeneID" id="54278490"/>
<dbReference type="Proteomes" id="UP000799778">
    <property type="component" value="Unassembled WGS sequence"/>
</dbReference>
<dbReference type="AlphaFoldDB" id="A0A6A5Y679"/>
<evidence type="ECO:0000256" key="1">
    <source>
        <dbReference type="SAM" id="MobiDB-lite"/>
    </source>
</evidence>
<dbReference type="EMBL" id="ML978067">
    <property type="protein sequence ID" value="KAF2020300.1"/>
    <property type="molecule type" value="Genomic_DNA"/>
</dbReference>
<reference evidence="3" key="1">
    <citation type="journal article" date="2020" name="Stud. Mycol.">
        <title>101 Dothideomycetes genomes: a test case for predicting lifestyles and emergence of pathogens.</title>
        <authorList>
            <person name="Haridas S."/>
            <person name="Albert R."/>
            <person name="Binder M."/>
            <person name="Bloem J."/>
            <person name="Labutti K."/>
            <person name="Salamov A."/>
            <person name="Andreopoulos B."/>
            <person name="Baker S."/>
            <person name="Barry K."/>
            <person name="Bills G."/>
            <person name="Bluhm B."/>
            <person name="Cannon C."/>
            <person name="Castanera R."/>
            <person name="Culley D."/>
            <person name="Daum C."/>
            <person name="Ezra D."/>
            <person name="Gonzalez J."/>
            <person name="Henrissat B."/>
            <person name="Kuo A."/>
            <person name="Liang C."/>
            <person name="Lipzen A."/>
            <person name="Lutzoni F."/>
            <person name="Magnuson J."/>
            <person name="Mondo S."/>
            <person name="Nolan M."/>
            <person name="Ohm R."/>
            <person name="Pangilinan J."/>
            <person name="Park H.-J."/>
            <person name="Ramirez L."/>
            <person name="Alfaro M."/>
            <person name="Sun H."/>
            <person name="Tritt A."/>
            <person name="Yoshinaga Y."/>
            <person name="Zwiers L.-H."/>
            <person name="Turgeon B."/>
            <person name="Goodwin S."/>
            <person name="Spatafora J."/>
            <person name="Crous P."/>
            <person name="Grigoriev I."/>
        </authorList>
    </citation>
    <scope>NUCLEOTIDE SEQUENCE</scope>
    <source>
        <strain evidence="3">CBS 175.79</strain>
    </source>
</reference>
<accession>A0A6A5Y679</accession>
<protein>
    <submittedName>
        <fullName evidence="3">Uncharacterized protein</fullName>
    </submittedName>
</protein>
<sequence length="121" mass="14330">MRKEEVEEEKGAKIMAIQENIVQGKWDGHNRKRDQRRIRRKRERSDGPEHDCGSELIKVVFLVLLLVLVLVLAADVMGNVMRNHRVCECLPLYGLWMCVREWVWMRMWVWIATAQNDRAGE</sequence>
<name>A0A6A5Y679_9PLEO</name>
<evidence type="ECO:0000313" key="4">
    <source>
        <dbReference type="Proteomes" id="UP000799778"/>
    </source>
</evidence>
<feature type="region of interest" description="Disordered" evidence="1">
    <location>
        <begin position="25"/>
        <end position="51"/>
    </location>
</feature>
<keyword evidence="4" id="KW-1185">Reference proteome</keyword>
<keyword evidence="2" id="KW-0472">Membrane</keyword>
<keyword evidence="2" id="KW-0812">Transmembrane</keyword>
<feature type="compositionally biased region" description="Basic residues" evidence="1">
    <location>
        <begin position="30"/>
        <end position="42"/>
    </location>
</feature>
<evidence type="ECO:0000313" key="3">
    <source>
        <dbReference type="EMBL" id="KAF2020300.1"/>
    </source>
</evidence>
<organism evidence="3 4">
    <name type="scientific">Aaosphaeria arxii CBS 175.79</name>
    <dbReference type="NCBI Taxonomy" id="1450172"/>
    <lineage>
        <taxon>Eukaryota</taxon>
        <taxon>Fungi</taxon>
        <taxon>Dikarya</taxon>
        <taxon>Ascomycota</taxon>
        <taxon>Pezizomycotina</taxon>
        <taxon>Dothideomycetes</taxon>
        <taxon>Pleosporomycetidae</taxon>
        <taxon>Pleosporales</taxon>
        <taxon>Pleosporales incertae sedis</taxon>
        <taxon>Aaosphaeria</taxon>
    </lineage>
</organism>
<feature type="transmembrane region" description="Helical" evidence="2">
    <location>
        <begin position="56"/>
        <end position="76"/>
    </location>
</feature>
<gene>
    <name evidence="3" type="ORF">BU24DRAFT_136627</name>
</gene>
<dbReference type="RefSeq" id="XP_033388639.1">
    <property type="nucleotide sequence ID" value="XM_033521093.1"/>
</dbReference>
<proteinExistence type="predicted"/>
<evidence type="ECO:0000256" key="2">
    <source>
        <dbReference type="SAM" id="Phobius"/>
    </source>
</evidence>